<evidence type="ECO:0000256" key="6">
    <source>
        <dbReference type="ARBA" id="ARBA00022643"/>
    </source>
</evidence>
<keyword evidence="12 16" id="KW-0406">Ion transport</keyword>
<keyword evidence="14 16" id="KW-0472">Membrane</keyword>
<dbReference type="PANTHER" id="PTHR37838">
    <property type="entry name" value="NA(+)-TRANSLOCATING NADH-QUINONE REDUCTASE SUBUNIT C"/>
    <property type="match status" value="1"/>
</dbReference>
<feature type="transmembrane region" description="Helical" evidence="16">
    <location>
        <begin position="25"/>
        <end position="46"/>
    </location>
</feature>
<keyword evidence="20" id="KW-1185">Reference proteome</keyword>
<keyword evidence="13 16" id="KW-0830">Ubiquinone</keyword>
<feature type="modified residue" description="FMN phosphoryl threonine" evidence="16">
    <location>
        <position position="234"/>
    </location>
</feature>
<comment type="function">
    <text evidence="16">NQR complex catalyzes the reduction of ubiquinone-1 to ubiquinol by two successive reactions, coupled with the transport of Na(+) ions from the cytoplasm to the periplasm. NqrA to NqrE are probably involved in the second step, the conversion of ubisemiquinone to ubiquinol.</text>
</comment>
<evidence type="ECO:0000256" key="8">
    <source>
        <dbReference type="ARBA" id="ARBA00022967"/>
    </source>
</evidence>
<evidence type="ECO:0000256" key="12">
    <source>
        <dbReference type="ARBA" id="ARBA00023065"/>
    </source>
</evidence>
<keyword evidence="4 16" id="KW-0597">Phosphoprotein</keyword>
<dbReference type="PANTHER" id="PTHR37838:SF1">
    <property type="entry name" value="NA(+)-TRANSLOCATING NADH-QUINONE REDUCTASE SUBUNIT C"/>
    <property type="match status" value="1"/>
</dbReference>
<keyword evidence="2 16" id="KW-1003">Cell membrane</keyword>
<keyword evidence="9 16" id="KW-1133">Transmembrane helix</keyword>
<evidence type="ECO:0000256" key="2">
    <source>
        <dbReference type="ARBA" id="ARBA00022475"/>
    </source>
</evidence>
<evidence type="ECO:0000256" key="4">
    <source>
        <dbReference type="ARBA" id="ARBA00022553"/>
    </source>
</evidence>
<evidence type="ECO:0000256" key="7">
    <source>
        <dbReference type="ARBA" id="ARBA00022692"/>
    </source>
</evidence>
<keyword evidence="10 16" id="KW-0520">NAD</keyword>
<evidence type="ECO:0000313" key="19">
    <source>
        <dbReference type="EMBL" id="GKY90148.1"/>
    </source>
</evidence>
<evidence type="ECO:0000313" key="20">
    <source>
        <dbReference type="Proteomes" id="UP001144205"/>
    </source>
</evidence>
<accession>A0ABQ5LZA9</accession>
<evidence type="ECO:0000256" key="11">
    <source>
        <dbReference type="ARBA" id="ARBA00023053"/>
    </source>
</evidence>
<keyword evidence="3" id="KW-0997">Cell inner membrane</keyword>
<evidence type="ECO:0000256" key="15">
    <source>
        <dbReference type="ARBA" id="ARBA00023201"/>
    </source>
</evidence>
<keyword evidence="7 16" id="KW-0812">Transmembrane</keyword>
<evidence type="ECO:0000256" key="10">
    <source>
        <dbReference type="ARBA" id="ARBA00023027"/>
    </source>
</evidence>
<dbReference type="Proteomes" id="UP001144205">
    <property type="component" value="Unassembled WGS sequence"/>
</dbReference>
<comment type="caution">
    <text evidence="16">Lacks conserved residue(s) required for the propagation of feature annotation.</text>
</comment>
<comment type="cofactor">
    <cofactor evidence="16 17">
        <name>FMN</name>
        <dbReference type="ChEBI" id="CHEBI:58210"/>
    </cofactor>
</comment>
<keyword evidence="8 16" id="KW-1278">Translocase</keyword>
<feature type="domain" description="FMN-binding" evidence="18">
    <location>
        <begin position="155"/>
        <end position="251"/>
    </location>
</feature>
<evidence type="ECO:0000256" key="17">
    <source>
        <dbReference type="PIRNR" id="PIRNR009437"/>
    </source>
</evidence>
<name>A0ABQ5LZA9_9RHOB</name>
<evidence type="ECO:0000256" key="16">
    <source>
        <dbReference type="HAMAP-Rule" id="MF_00427"/>
    </source>
</evidence>
<reference evidence="19" key="1">
    <citation type="journal article" date="2023" name="Int. J. Syst. Evol. Microbiol.">
        <title>Sinisalibacter aestuarii sp. nov., isolated from estuarine sediment of the Arakawa River.</title>
        <authorList>
            <person name="Arafat S.T."/>
            <person name="Hirano S."/>
            <person name="Sato A."/>
            <person name="Takeuchi K."/>
            <person name="Yasuda T."/>
            <person name="Terahara T."/>
            <person name="Hamada M."/>
            <person name="Kobayashi T."/>
        </authorList>
    </citation>
    <scope>NUCLEOTIDE SEQUENCE</scope>
    <source>
        <strain evidence="19">B-399</strain>
    </source>
</reference>
<comment type="catalytic activity">
    <reaction evidence="16 17">
        <text>a ubiquinone + n Na(+)(in) + NADH + H(+) = a ubiquinol + n Na(+)(out) + NAD(+)</text>
        <dbReference type="Rhea" id="RHEA:47748"/>
        <dbReference type="Rhea" id="RHEA-COMP:9565"/>
        <dbReference type="Rhea" id="RHEA-COMP:9566"/>
        <dbReference type="ChEBI" id="CHEBI:15378"/>
        <dbReference type="ChEBI" id="CHEBI:16389"/>
        <dbReference type="ChEBI" id="CHEBI:17976"/>
        <dbReference type="ChEBI" id="CHEBI:29101"/>
        <dbReference type="ChEBI" id="CHEBI:57540"/>
        <dbReference type="ChEBI" id="CHEBI:57945"/>
        <dbReference type="EC" id="7.2.1.1"/>
    </reaction>
</comment>
<dbReference type="InterPro" id="IPR010204">
    <property type="entry name" value="NqrC"/>
</dbReference>
<comment type="similarity">
    <text evidence="16 17">Belongs to the NqrC family.</text>
</comment>
<keyword evidence="6 16" id="KW-0288">FMN</keyword>
<dbReference type="EC" id="7.2.1.1" evidence="16 17"/>
<dbReference type="EMBL" id="BROH01000019">
    <property type="protein sequence ID" value="GKY90148.1"/>
    <property type="molecule type" value="Genomic_DNA"/>
</dbReference>
<evidence type="ECO:0000256" key="1">
    <source>
        <dbReference type="ARBA" id="ARBA00022448"/>
    </source>
</evidence>
<dbReference type="RefSeq" id="WP_281844043.1">
    <property type="nucleotide sequence ID" value="NZ_BROH01000019.1"/>
</dbReference>
<evidence type="ECO:0000256" key="5">
    <source>
        <dbReference type="ARBA" id="ARBA00022630"/>
    </source>
</evidence>
<proteinExistence type="inferred from homology"/>
<dbReference type="SMART" id="SM00900">
    <property type="entry name" value="FMN_bind"/>
    <property type="match status" value="1"/>
</dbReference>
<comment type="caution">
    <text evidence="19">The sequence shown here is derived from an EMBL/GenBank/DDBJ whole genome shotgun (WGS) entry which is preliminary data.</text>
</comment>
<keyword evidence="1 16" id="KW-0813">Transport</keyword>
<gene>
    <name evidence="16 19" type="primary">nqrC</name>
    <name evidence="19" type="ORF">STA1M1_40170</name>
</gene>
<dbReference type="InterPro" id="IPR007329">
    <property type="entry name" value="FMN-bd"/>
</dbReference>
<comment type="subcellular location">
    <subcellularLocation>
        <location evidence="16">Cell membrane</location>
        <topology evidence="16">Single-pass membrane protein</topology>
    </subcellularLocation>
</comment>
<evidence type="ECO:0000256" key="13">
    <source>
        <dbReference type="ARBA" id="ARBA00023075"/>
    </source>
</evidence>
<sequence length="265" mass="28357">MAKPGPITLWKRFLSLPIDSRGKTLVVAFLVSVICAVLVTGATVILRPIQQANRAAEQQMRLEALLSAIPGMSEVLDEAGGGALTTVVVNLKKVAASDVAPEDLPAALESAENWTQLTPEQDLASIGNRPDLVQVFFLRDGDDISLAVLPIYGVGHGGMIEAMIALRGDMNTIAGLTVTNQTETPGLGGRIEEPAWQASFSGKRLDDDSGAMRFSVARGHSTSEFEVDGITGATRTSNAIQRIVRFWMGADGFGPLRDAIRRREF</sequence>
<protein>
    <recommendedName>
        <fullName evidence="16 17">Na(+)-translocating NADH-quinone reductase subunit C</fullName>
        <shortName evidence="16 17">Na(+)-NQR subunit C</shortName>
        <shortName evidence="16 17">Na(+)-translocating NQR subunit C</shortName>
        <ecNumber evidence="16 17">7.2.1.1</ecNumber>
    </recommendedName>
    <alternativeName>
        <fullName evidence="16 17">NQR complex subunit C</fullName>
    </alternativeName>
    <alternativeName>
        <fullName evidence="16 17">NQR-1 subunit C</fullName>
    </alternativeName>
</protein>
<evidence type="ECO:0000256" key="9">
    <source>
        <dbReference type="ARBA" id="ARBA00022989"/>
    </source>
</evidence>
<keyword evidence="15 16" id="KW-0739">Sodium transport</keyword>
<dbReference type="HAMAP" id="MF_00427">
    <property type="entry name" value="NqrC"/>
    <property type="match status" value="1"/>
</dbReference>
<dbReference type="Pfam" id="PF04205">
    <property type="entry name" value="FMN_bind"/>
    <property type="match status" value="1"/>
</dbReference>
<evidence type="ECO:0000259" key="18">
    <source>
        <dbReference type="SMART" id="SM00900"/>
    </source>
</evidence>
<comment type="subunit">
    <text evidence="16 17">Composed of six subunits; NqrA, NqrB, NqrC, NqrD, NqrE and NqrF.</text>
</comment>
<keyword evidence="11 16" id="KW-0915">Sodium</keyword>
<evidence type="ECO:0000256" key="3">
    <source>
        <dbReference type="ARBA" id="ARBA00022519"/>
    </source>
</evidence>
<keyword evidence="5 16" id="KW-0285">Flavoprotein</keyword>
<organism evidence="19 20">
    <name type="scientific">Sinisalibacter aestuarii</name>
    <dbReference type="NCBI Taxonomy" id="2949426"/>
    <lineage>
        <taxon>Bacteria</taxon>
        <taxon>Pseudomonadati</taxon>
        <taxon>Pseudomonadota</taxon>
        <taxon>Alphaproteobacteria</taxon>
        <taxon>Rhodobacterales</taxon>
        <taxon>Roseobacteraceae</taxon>
        <taxon>Sinisalibacter</taxon>
    </lineage>
</organism>
<evidence type="ECO:0000256" key="14">
    <source>
        <dbReference type="ARBA" id="ARBA00023136"/>
    </source>
</evidence>
<dbReference type="PIRSF" id="PIRSF009437">
    <property type="entry name" value="NQR-1_subunit_C"/>
    <property type="match status" value="1"/>
</dbReference>